<dbReference type="AlphaFoldDB" id="A0A139AVP2"/>
<gene>
    <name evidence="2" type="ORF">M427DRAFT_41042</name>
</gene>
<feature type="region of interest" description="Disordered" evidence="1">
    <location>
        <begin position="24"/>
        <end position="101"/>
    </location>
</feature>
<reference evidence="2 3" key="1">
    <citation type="journal article" date="2015" name="Genome Biol. Evol.">
        <title>Phylogenomic analyses indicate that early fungi evolved digesting cell walls of algal ancestors of land plants.</title>
        <authorList>
            <person name="Chang Y."/>
            <person name="Wang S."/>
            <person name="Sekimoto S."/>
            <person name="Aerts A.L."/>
            <person name="Choi C."/>
            <person name="Clum A."/>
            <person name="LaButti K.M."/>
            <person name="Lindquist E.A."/>
            <person name="Yee Ngan C."/>
            <person name="Ohm R.A."/>
            <person name="Salamov A.A."/>
            <person name="Grigoriev I.V."/>
            <person name="Spatafora J.W."/>
            <person name="Berbee M.L."/>
        </authorList>
    </citation>
    <scope>NUCLEOTIDE SEQUENCE [LARGE SCALE GENOMIC DNA]</scope>
    <source>
        <strain evidence="2 3">JEL478</strain>
    </source>
</reference>
<feature type="compositionally biased region" description="Low complexity" evidence="1">
    <location>
        <begin position="58"/>
        <end position="70"/>
    </location>
</feature>
<dbReference type="OrthoDB" id="2120844at2759"/>
<keyword evidence="3" id="KW-1185">Reference proteome</keyword>
<evidence type="ECO:0000313" key="2">
    <source>
        <dbReference type="EMBL" id="KXS20800.1"/>
    </source>
</evidence>
<evidence type="ECO:0000256" key="1">
    <source>
        <dbReference type="SAM" id="MobiDB-lite"/>
    </source>
</evidence>
<feature type="region of interest" description="Disordered" evidence="1">
    <location>
        <begin position="117"/>
        <end position="142"/>
    </location>
</feature>
<accession>A0A139AVP2</accession>
<evidence type="ECO:0000313" key="3">
    <source>
        <dbReference type="Proteomes" id="UP000070544"/>
    </source>
</evidence>
<organism evidence="2 3">
    <name type="scientific">Gonapodya prolifera (strain JEL478)</name>
    <name type="common">Monoblepharis prolifera</name>
    <dbReference type="NCBI Taxonomy" id="1344416"/>
    <lineage>
        <taxon>Eukaryota</taxon>
        <taxon>Fungi</taxon>
        <taxon>Fungi incertae sedis</taxon>
        <taxon>Chytridiomycota</taxon>
        <taxon>Chytridiomycota incertae sedis</taxon>
        <taxon>Monoblepharidomycetes</taxon>
        <taxon>Monoblepharidales</taxon>
        <taxon>Gonapodyaceae</taxon>
        <taxon>Gonapodya</taxon>
    </lineage>
</organism>
<dbReference type="Proteomes" id="UP000070544">
    <property type="component" value="Unassembled WGS sequence"/>
</dbReference>
<name>A0A139AVP2_GONPJ</name>
<sequence>MPSAKLSPSTAPIPPQPFFLSAKYRTHFPHLDPNRIQAETPTQPTLPLASTRPPPPDNSALPAPAAVAVAERAERPEKEKNESDGKEQAVGTGTGEDGPTKSAAYLRVLAEREAALRARRERPPGPRDYWQGAAAEAGAGMAKKAVERMRDARRRDTKRREEEILFLVEGQVSSFDALKLKELLTPTCENSGCKVAQSLTRQERIRVEELLEK</sequence>
<protein>
    <submittedName>
        <fullName evidence="2">Uncharacterized protein</fullName>
    </submittedName>
</protein>
<dbReference type="EMBL" id="KQ965734">
    <property type="protein sequence ID" value="KXS20800.1"/>
    <property type="molecule type" value="Genomic_DNA"/>
</dbReference>
<feature type="compositionally biased region" description="Low complexity" evidence="1">
    <location>
        <begin position="132"/>
        <end position="142"/>
    </location>
</feature>
<proteinExistence type="predicted"/>
<feature type="compositionally biased region" description="Basic and acidic residues" evidence="1">
    <location>
        <begin position="71"/>
        <end position="87"/>
    </location>
</feature>